<accession>A0ABU0LVG2</accession>
<name>A0ABU0LVG2_9HYPH</name>
<proteinExistence type="predicted"/>
<dbReference type="Proteomes" id="UP001235094">
    <property type="component" value="Unassembled WGS sequence"/>
</dbReference>
<sequence>MKEREEILELVQRVVITGATDYRRFQAAAMKQRYSIRFPDLLDQSSRPRGLNRFCREEDGSLPDPDLASAALDAPPQLAEEMADLIRFKTATLTAFGYQRNGVCGEETASQKVEHLGLVFGALAASPSGAVHGFGVPLENLSFSLLVFPIVWDWYILWRKRRRGFYTAWEVNMMRIASALTRAETGWLRQNPHLGERIRPITNLITERDISAAHADWDAACEQMHRHGLARAREIQRVARIHRDPFEPIIAVLEAESPVAEYRKITEKILRLMPDEKRNSVTARTRWAVDIGTCLPFKSPGGMPALVWSRHSAFACEVAVALPRRYGFRPMDLHEKLLNAAIYGEAEATQVAMRR</sequence>
<reference evidence="1 2" key="1">
    <citation type="submission" date="2023-07" db="EMBL/GenBank/DDBJ databases">
        <title>Genomic Encyclopedia of Type Strains, Phase IV (KMG-IV): sequencing the most valuable type-strain genomes for metagenomic binning, comparative biology and taxonomic classification.</title>
        <authorList>
            <person name="Goeker M."/>
        </authorList>
    </citation>
    <scope>NUCLEOTIDE SEQUENCE [LARGE SCALE GENOMIC DNA]</scope>
    <source>
        <strain evidence="1 2">DSM 15561</strain>
    </source>
</reference>
<evidence type="ECO:0000313" key="2">
    <source>
        <dbReference type="Proteomes" id="UP001235094"/>
    </source>
</evidence>
<comment type="caution">
    <text evidence="1">The sequence shown here is derived from an EMBL/GenBank/DDBJ whole genome shotgun (WGS) entry which is preliminary data.</text>
</comment>
<dbReference type="EMBL" id="JAUSVR010000015">
    <property type="protein sequence ID" value="MDQ0512722.1"/>
    <property type="molecule type" value="Genomic_DNA"/>
</dbReference>
<gene>
    <name evidence="1" type="ORF">QOZ99_003634</name>
</gene>
<organism evidence="1 2">
    <name type="scientific">Ancylobacter amanitiformis</name>
    <dbReference type="NCBI Taxonomy" id="217069"/>
    <lineage>
        <taxon>Bacteria</taxon>
        <taxon>Pseudomonadati</taxon>
        <taxon>Pseudomonadota</taxon>
        <taxon>Alphaproteobacteria</taxon>
        <taxon>Hyphomicrobiales</taxon>
        <taxon>Xanthobacteraceae</taxon>
        <taxon>Ancylobacter</taxon>
    </lineage>
</organism>
<keyword evidence="2" id="KW-1185">Reference proteome</keyword>
<protein>
    <submittedName>
        <fullName evidence="1">Uncharacterized protein</fullName>
    </submittedName>
</protein>
<evidence type="ECO:0000313" key="1">
    <source>
        <dbReference type="EMBL" id="MDQ0512722.1"/>
    </source>
</evidence>